<name>A0A8S0UID8_OLEEU</name>
<comment type="caution">
    <text evidence="2">The sequence shown here is derived from an EMBL/GenBank/DDBJ whole genome shotgun (WGS) entry which is preliminary data.</text>
</comment>
<dbReference type="Gramene" id="OE9A046004T1">
    <property type="protein sequence ID" value="OE9A046004C1"/>
    <property type="gene ID" value="OE9A046004"/>
</dbReference>
<dbReference type="EMBL" id="CACTIH010007884">
    <property type="protein sequence ID" value="CAA3018622.1"/>
    <property type="molecule type" value="Genomic_DNA"/>
</dbReference>
<evidence type="ECO:0000256" key="1">
    <source>
        <dbReference type="SAM" id="Phobius"/>
    </source>
</evidence>
<feature type="transmembrane region" description="Helical" evidence="1">
    <location>
        <begin position="12"/>
        <end position="38"/>
    </location>
</feature>
<dbReference type="AlphaFoldDB" id="A0A8S0UID8"/>
<accession>A0A8S0UID8</accession>
<keyword evidence="1" id="KW-0812">Transmembrane</keyword>
<sequence>MKIKVAPRRIAYCTLSHIILILAFFLPIVFILTVLVAVEGVNKCYSFDCLGRRLGPKPLSRTDDSGRLVKDFVNIFNQVNSDKVPGGLKLPESISQLISDKDFESNGGEI</sequence>
<evidence type="ECO:0000313" key="2">
    <source>
        <dbReference type="EMBL" id="CAA3018622.1"/>
    </source>
</evidence>
<dbReference type="Proteomes" id="UP000594638">
    <property type="component" value="Unassembled WGS sequence"/>
</dbReference>
<reference evidence="2 3" key="1">
    <citation type="submission" date="2019-12" db="EMBL/GenBank/DDBJ databases">
        <authorList>
            <person name="Alioto T."/>
            <person name="Alioto T."/>
            <person name="Gomez Garrido J."/>
        </authorList>
    </citation>
    <scope>NUCLEOTIDE SEQUENCE [LARGE SCALE GENOMIC DNA]</scope>
</reference>
<evidence type="ECO:0000313" key="3">
    <source>
        <dbReference type="Proteomes" id="UP000594638"/>
    </source>
</evidence>
<protein>
    <submittedName>
        <fullName evidence="2">Galacturonosyltransferase 13</fullName>
    </submittedName>
</protein>
<gene>
    <name evidence="2" type="ORF">OLEA9_A046004</name>
</gene>
<dbReference type="OrthoDB" id="1715574at2759"/>
<keyword evidence="1" id="KW-1133">Transmembrane helix</keyword>
<proteinExistence type="predicted"/>
<keyword evidence="1" id="KW-0472">Membrane</keyword>
<organism evidence="2 3">
    <name type="scientific">Olea europaea subsp. europaea</name>
    <dbReference type="NCBI Taxonomy" id="158383"/>
    <lineage>
        <taxon>Eukaryota</taxon>
        <taxon>Viridiplantae</taxon>
        <taxon>Streptophyta</taxon>
        <taxon>Embryophyta</taxon>
        <taxon>Tracheophyta</taxon>
        <taxon>Spermatophyta</taxon>
        <taxon>Magnoliopsida</taxon>
        <taxon>eudicotyledons</taxon>
        <taxon>Gunneridae</taxon>
        <taxon>Pentapetalae</taxon>
        <taxon>asterids</taxon>
        <taxon>lamiids</taxon>
        <taxon>Lamiales</taxon>
        <taxon>Oleaceae</taxon>
        <taxon>Oleeae</taxon>
        <taxon>Olea</taxon>
    </lineage>
</organism>
<keyword evidence="3" id="KW-1185">Reference proteome</keyword>